<comment type="caution">
    <text evidence="1">The sequence shown here is derived from an EMBL/GenBank/DDBJ whole genome shotgun (WGS) entry which is preliminary data.</text>
</comment>
<accession>A0ABQ2ISI2</accession>
<organism evidence="1 2">
    <name type="scientific">Lentzea pudingi</name>
    <dbReference type="NCBI Taxonomy" id="1789439"/>
    <lineage>
        <taxon>Bacteria</taxon>
        <taxon>Bacillati</taxon>
        <taxon>Actinomycetota</taxon>
        <taxon>Actinomycetes</taxon>
        <taxon>Pseudonocardiales</taxon>
        <taxon>Pseudonocardiaceae</taxon>
        <taxon>Lentzea</taxon>
    </lineage>
</organism>
<evidence type="ECO:0000313" key="1">
    <source>
        <dbReference type="EMBL" id="GGN23375.1"/>
    </source>
</evidence>
<dbReference type="RefSeq" id="WP_189159734.1">
    <property type="nucleotide sequence ID" value="NZ_BMNC01000018.1"/>
</dbReference>
<dbReference type="Pfam" id="PF10898">
    <property type="entry name" value="DUF2716"/>
    <property type="match status" value="1"/>
</dbReference>
<gene>
    <name evidence="1" type="ORF">GCM10011609_76150</name>
</gene>
<dbReference type="InterPro" id="IPR020323">
    <property type="entry name" value="DUF2716"/>
</dbReference>
<protein>
    <submittedName>
        <fullName evidence="1">Uncharacterized protein</fullName>
    </submittedName>
</protein>
<sequence length="379" mass="41685">MIQDYDERRLSRTPCGATREQDGALTRLHHGTHVTIEHTGAITGDLRALVERQKSIAAQRSEPVEWRIHRHLAAPGLAEHLVEAGFTEDGPTHVMIAERDRALASEELPENVSAVLGEEALDEARSVTPAAHRVWEDEAGAVTWYALRHDQQLTGVLWWHGVTSDKFIEFGMTGAHREFGPLPQRVAPAWPSYQRYLLVTATGDVRDLVAGQGFGELTSIRTFHWAPAGEPRAARAIQPIGAAAYRDLLARFQRKFEAEPDDSITWGSAFSARTAVTEVVRRGLTACTKPGELIFWADPYHPGIAADLRRVGGPGQPEWDEPVVGDGDHAVNAPFDLRFGSFGQHDENSLCVWGADLLAEVSGELDALLPRLRTGGEKI</sequence>
<dbReference type="EMBL" id="BMNC01000018">
    <property type="protein sequence ID" value="GGN23375.1"/>
    <property type="molecule type" value="Genomic_DNA"/>
</dbReference>
<name>A0ABQ2ISI2_9PSEU</name>
<keyword evidence="2" id="KW-1185">Reference proteome</keyword>
<dbReference type="Proteomes" id="UP000597656">
    <property type="component" value="Unassembled WGS sequence"/>
</dbReference>
<reference evidence="2" key="1">
    <citation type="journal article" date="2019" name="Int. J. Syst. Evol. Microbiol.">
        <title>The Global Catalogue of Microorganisms (GCM) 10K type strain sequencing project: providing services to taxonomists for standard genome sequencing and annotation.</title>
        <authorList>
            <consortium name="The Broad Institute Genomics Platform"/>
            <consortium name="The Broad Institute Genome Sequencing Center for Infectious Disease"/>
            <person name="Wu L."/>
            <person name="Ma J."/>
        </authorList>
    </citation>
    <scope>NUCLEOTIDE SEQUENCE [LARGE SCALE GENOMIC DNA]</scope>
    <source>
        <strain evidence="2">CGMCC 4.7319</strain>
    </source>
</reference>
<proteinExistence type="predicted"/>
<evidence type="ECO:0000313" key="2">
    <source>
        <dbReference type="Proteomes" id="UP000597656"/>
    </source>
</evidence>